<dbReference type="UniPathway" id="UPA00135">
    <property type="reaction ID" value="UER00196"/>
</dbReference>
<dbReference type="RefSeq" id="WP_184199302.1">
    <property type="nucleotide sequence ID" value="NZ_JACHGW010000003.1"/>
</dbReference>
<dbReference type="InterPro" id="IPR006139">
    <property type="entry name" value="D-isomer_2_OHA_DH_cat_dom"/>
</dbReference>
<dbReference type="InterPro" id="IPR006140">
    <property type="entry name" value="D-isomer_DH_NAD-bd"/>
</dbReference>
<dbReference type="Gene3D" id="3.30.70.260">
    <property type="match status" value="1"/>
</dbReference>
<comment type="catalytic activity">
    <reaction evidence="9">
        <text>(R)-2-hydroxyglutarate + NAD(+) = 2-oxoglutarate + NADH + H(+)</text>
        <dbReference type="Rhea" id="RHEA:49612"/>
        <dbReference type="ChEBI" id="CHEBI:15378"/>
        <dbReference type="ChEBI" id="CHEBI:15801"/>
        <dbReference type="ChEBI" id="CHEBI:16810"/>
        <dbReference type="ChEBI" id="CHEBI:57540"/>
        <dbReference type="ChEBI" id="CHEBI:57945"/>
        <dbReference type="EC" id="1.1.1.399"/>
    </reaction>
</comment>
<dbReference type="FunFam" id="3.40.50.720:FF:000021">
    <property type="entry name" value="D-3-phosphoglycerate dehydrogenase"/>
    <property type="match status" value="1"/>
</dbReference>
<dbReference type="InterPro" id="IPR029753">
    <property type="entry name" value="D-isomer_DH_CS"/>
</dbReference>
<evidence type="ECO:0000256" key="1">
    <source>
        <dbReference type="ARBA" id="ARBA00003800"/>
    </source>
</evidence>
<evidence type="ECO:0000256" key="2">
    <source>
        <dbReference type="ARBA" id="ARBA00005216"/>
    </source>
</evidence>
<dbReference type="SUPFAM" id="SSF52283">
    <property type="entry name" value="Formate/glycerate dehydrogenase catalytic domain-like"/>
    <property type="match status" value="1"/>
</dbReference>
<dbReference type="InterPro" id="IPR002912">
    <property type="entry name" value="ACT_dom"/>
</dbReference>
<organism evidence="13 14">
    <name type="scientific">Armatimonas rosea</name>
    <dbReference type="NCBI Taxonomy" id="685828"/>
    <lineage>
        <taxon>Bacteria</taxon>
        <taxon>Bacillati</taxon>
        <taxon>Armatimonadota</taxon>
        <taxon>Armatimonadia</taxon>
        <taxon>Armatimonadales</taxon>
        <taxon>Armatimonadaceae</taxon>
        <taxon>Armatimonas</taxon>
    </lineage>
</organism>
<evidence type="ECO:0000256" key="4">
    <source>
        <dbReference type="ARBA" id="ARBA00021582"/>
    </source>
</evidence>
<dbReference type="InterPro" id="IPR050857">
    <property type="entry name" value="D-2-hydroxyacid_DH"/>
</dbReference>
<dbReference type="Gene3D" id="3.40.50.720">
    <property type="entry name" value="NAD(P)-binding Rossmann-like Domain"/>
    <property type="match status" value="2"/>
</dbReference>
<dbReference type="PROSITE" id="PS51671">
    <property type="entry name" value="ACT"/>
    <property type="match status" value="1"/>
</dbReference>
<evidence type="ECO:0000259" key="12">
    <source>
        <dbReference type="PROSITE" id="PS51671"/>
    </source>
</evidence>
<dbReference type="InterPro" id="IPR006236">
    <property type="entry name" value="PGDH"/>
</dbReference>
<evidence type="ECO:0000256" key="5">
    <source>
        <dbReference type="ARBA" id="ARBA00022605"/>
    </source>
</evidence>
<dbReference type="CDD" id="cd04902">
    <property type="entry name" value="ACT_3PGDH-xct"/>
    <property type="match status" value="1"/>
</dbReference>
<dbReference type="InterPro" id="IPR029752">
    <property type="entry name" value="D-isomer_DH_CS1"/>
</dbReference>
<dbReference type="Pfam" id="PF00389">
    <property type="entry name" value="2-Hacid_dh"/>
    <property type="match status" value="1"/>
</dbReference>
<dbReference type="Pfam" id="PF01842">
    <property type="entry name" value="ACT"/>
    <property type="match status" value="1"/>
</dbReference>
<accession>A0A7W9SRX9</accession>
<evidence type="ECO:0000256" key="11">
    <source>
        <dbReference type="RuleBase" id="RU363003"/>
    </source>
</evidence>
<dbReference type="Proteomes" id="UP000520814">
    <property type="component" value="Unassembled WGS sequence"/>
</dbReference>
<comment type="similarity">
    <text evidence="3 11">Belongs to the D-isomer specific 2-hydroxyacid dehydrogenase family.</text>
</comment>
<proteinExistence type="inferred from homology"/>
<dbReference type="AlphaFoldDB" id="A0A7W9SRX9"/>
<reference evidence="13 14" key="1">
    <citation type="submission" date="2020-08" db="EMBL/GenBank/DDBJ databases">
        <title>Genomic Encyclopedia of Type Strains, Phase IV (KMG-IV): sequencing the most valuable type-strain genomes for metagenomic binning, comparative biology and taxonomic classification.</title>
        <authorList>
            <person name="Goeker M."/>
        </authorList>
    </citation>
    <scope>NUCLEOTIDE SEQUENCE [LARGE SCALE GENOMIC DNA]</scope>
    <source>
        <strain evidence="13 14">DSM 23562</strain>
    </source>
</reference>
<dbReference type="FunFam" id="3.30.1330.90:FF:000003">
    <property type="entry name" value="D-3-phosphoglycerate dehydrogenase"/>
    <property type="match status" value="1"/>
</dbReference>
<evidence type="ECO:0000256" key="8">
    <source>
        <dbReference type="ARBA" id="ARBA00023299"/>
    </source>
</evidence>
<dbReference type="PROSITE" id="PS00065">
    <property type="entry name" value="D_2_HYDROXYACID_DH_1"/>
    <property type="match status" value="1"/>
</dbReference>
<dbReference type="GO" id="GO:0051287">
    <property type="term" value="F:NAD binding"/>
    <property type="evidence" value="ECO:0007669"/>
    <property type="project" value="UniProtKB-UniRule"/>
</dbReference>
<protein>
    <recommendedName>
        <fullName evidence="4 11">D-3-phosphoglycerate dehydrogenase</fullName>
        <ecNumber evidence="11">1.1.1.95</ecNumber>
    </recommendedName>
</protein>
<keyword evidence="14" id="KW-1185">Reference proteome</keyword>
<dbReference type="FunFam" id="3.30.70.260:FF:000008">
    <property type="entry name" value="D-3-phosphoglycerate dehydrogenase, chloroplastic"/>
    <property type="match status" value="1"/>
</dbReference>
<comment type="catalytic activity">
    <reaction evidence="10 11">
        <text>(2R)-3-phosphoglycerate + NAD(+) = 3-phosphooxypyruvate + NADH + H(+)</text>
        <dbReference type="Rhea" id="RHEA:12641"/>
        <dbReference type="ChEBI" id="CHEBI:15378"/>
        <dbReference type="ChEBI" id="CHEBI:18110"/>
        <dbReference type="ChEBI" id="CHEBI:57540"/>
        <dbReference type="ChEBI" id="CHEBI:57945"/>
        <dbReference type="ChEBI" id="CHEBI:58272"/>
        <dbReference type="EC" id="1.1.1.95"/>
    </reaction>
</comment>
<dbReference type="Pfam" id="PF19304">
    <property type="entry name" value="PGDH_inter"/>
    <property type="match status" value="1"/>
</dbReference>
<gene>
    <name evidence="13" type="ORF">HNQ39_003542</name>
</gene>
<dbReference type="SUPFAM" id="SSF143548">
    <property type="entry name" value="Serine metabolism enzymes domain"/>
    <property type="match status" value="1"/>
</dbReference>
<dbReference type="InterPro" id="IPR045865">
    <property type="entry name" value="ACT-like_dom_sf"/>
</dbReference>
<dbReference type="EC" id="1.1.1.95" evidence="11"/>
<comment type="function">
    <text evidence="1">Catalyzes the reversible oxidation of 3-phospho-D-glycerate to 3-phosphonooxypyruvate, the first step of the phosphorylated L-serine biosynthesis pathway. Also catalyzes the reversible oxidation of 2-hydroxyglutarate to 2-oxoglutarate.</text>
</comment>
<evidence type="ECO:0000256" key="6">
    <source>
        <dbReference type="ARBA" id="ARBA00023002"/>
    </source>
</evidence>
<evidence type="ECO:0000313" key="14">
    <source>
        <dbReference type="Proteomes" id="UP000520814"/>
    </source>
</evidence>
<dbReference type="PANTHER" id="PTHR42789">
    <property type="entry name" value="D-ISOMER SPECIFIC 2-HYDROXYACID DEHYDROGENASE FAMILY PROTEIN (AFU_ORTHOLOGUE AFUA_6G10090)"/>
    <property type="match status" value="1"/>
</dbReference>
<evidence type="ECO:0000256" key="7">
    <source>
        <dbReference type="ARBA" id="ARBA00023027"/>
    </source>
</evidence>
<comment type="pathway">
    <text evidence="2 11">Amino-acid biosynthesis; L-serine biosynthesis; L-serine from 3-phospho-D-glycerate: step 1/3.</text>
</comment>
<dbReference type="InterPro" id="IPR036291">
    <property type="entry name" value="NAD(P)-bd_dom_sf"/>
</dbReference>
<dbReference type="InterPro" id="IPR029009">
    <property type="entry name" value="ASB_dom_sf"/>
</dbReference>
<dbReference type="SUPFAM" id="SSF55021">
    <property type="entry name" value="ACT-like"/>
    <property type="match status" value="1"/>
</dbReference>
<dbReference type="PANTHER" id="PTHR42789:SF1">
    <property type="entry name" value="D-ISOMER SPECIFIC 2-HYDROXYACID DEHYDROGENASE FAMILY PROTEIN (AFU_ORTHOLOGUE AFUA_6G10090)"/>
    <property type="match status" value="1"/>
</dbReference>
<evidence type="ECO:0000313" key="13">
    <source>
        <dbReference type="EMBL" id="MBB6051732.1"/>
    </source>
</evidence>
<dbReference type="InterPro" id="IPR045626">
    <property type="entry name" value="PGDH_ASB_dom"/>
</dbReference>
<dbReference type="NCBIfam" id="TIGR01327">
    <property type="entry name" value="PGDH"/>
    <property type="match status" value="1"/>
</dbReference>
<keyword evidence="7 11" id="KW-0520">NAD</keyword>
<dbReference type="GO" id="GO:0006564">
    <property type="term" value="P:L-serine biosynthetic process"/>
    <property type="evidence" value="ECO:0007669"/>
    <property type="project" value="UniProtKB-UniRule"/>
</dbReference>
<dbReference type="Pfam" id="PF02826">
    <property type="entry name" value="2-Hacid_dh_C"/>
    <property type="match status" value="1"/>
</dbReference>
<sequence length="527" mass="55725">MAKVLVSDPVAAEGVAILRRAGLEVDVRTGLSGAELKEIIGEYEGLAVRSETKVTAEILEAAHKLKIIGRAGVGVDNIDVPKATEKGILVVNSPEGNTIAAAELTVALFFALSRSVPQAHQSMKAGEWKRSKFVGVELYGKTAGVIGLGKIGREVAKRLKAMEMPILAYDPFLGKEQAEALGVQLVDLDTLYRNADFITVHVPKTKETTGLISDAQLAVMKDGVRLINVARGGIYDEAALLRGLESGKIGGAALDVWESEPVAPDSPLALHPKVVATPHLGASTEEAQVGVAVDIAEQIVAVLQGGSARAAVNMPSLPAEILHRTAPYLTLAEKMGSLKAQLARGSVTAVEIRYEGEFDTAQTVHLTRAVLKGLLVPALGESVNYVNAPALAASRGVKVTESRGPRSDDYERQITVLATDDRGTHAVTGTVFGKNDPHIVFLDTYPVDFRPSGHHIMVRNHDRPGMIGKIGTILGEGGVNIAGMYVGRDEKDGTAVMALSVDTAASPEVTETIRSLDGILSVRHVVL</sequence>
<keyword evidence="6 11" id="KW-0560">Oxidoreductase</keyword>
<dbReference type="EMBL" id="JACHGW010000003">
    <property type="protein sequence ID" value="MBB6051732.1"/>
    <property type="molecule type" value="Genomic_DNA"/>
</dbReference>
<dbReference type="GO" id="GO:0004617">
    <property type="term" value="F:phosphoglycerate dehydrogenase activity"/>
    <property type="evidence" value="ECO:0007669"/>
    <property type="project" value="UniProtKB-UniRule"/>
</dbReference>
<evidence type="ECO:0000256" key="9">
    <source>
        <dbReference type="ARBA" id="ARBA00048126"/>
    </source>
</evidence>
<feature type="domain" description="ACT" evidence="12">
    <location>
        <begin position="455"/>
        <end position="527"/>
    </location>
</feature>
<comment type="caution">
    <text evidence="13">The sequence shown here is derived from an EMBL/GenBank/DDBJ whole genome shotgun (WGS) entry which is preliminary data.</text>
</comment>
<evidence type="ECO:0000256" key="10">
    <source>
        <dbReference type="ARBA" id="ARBA00048731"/>
    </source>
</evidence>
<dbReference type="SUPFAM" id="SSF51735">
    <property type="entry name" value="NAD(P)-binding Rossmann-fold domains"/>
    <property type="match status" value="1"/>
</dbReference>
<keyword evidence="8 11" id="KW-0718">Serine biosynthesis</keyword>
<dbReference type="PROSITE" id="PS00670">
    <property type="entry name" value="D_2_HYDROXYACID_DH_2"/>
    <property type="match status" value="1"/>
</dbReference>
<evidence type="ECO:0000256" key="3">
    <source>
        <dbReference type="ARBA" id="ARBA00005854"/>
    </source>
</evidence>
<name>A0A7W9SRX9_ARMRO</name>
<dbReference type="Gene3D" id="3.30.1330.90">
    <property type="entry name" value="D-3-phosphoglycerate dehydrogenase, domain 3"/>
    <property type="match status" value="1"/>
</dbReference>
<dbReference type="CDD" id="cd12173">
    <property type="entry name" value="PGDH_4"/>
    <property type="match status" value="1"/>
</dbReference>
<keyword evidence="5 11" id="KW-0028">Amino-acid biosynthesis</keyword>